<dbReference type="Proteomes" id="UP000019666">
    <property type="component" value="Unassembled WGS sequence"/>
</dbReference>
<dbReference type="RefSeq" id="WP_051521122.1">
    <property type="nucleotide sequence ID" value="NZ_KK088561.1"/>
</dbReference>
<dbReference type="AlphaFoldDB" id="A0A017HSC8"/>
<organism evidence="2 3">
    <name type="scientific">Rubellimicrobium mesophilum DSM 19309</name>
    <dbReference type="NCBI Taxonomy" id="442562"/>
    <lineage>
        <taxon>Bacteria</taxon>
        <taxon>Pseudomonadati</taxon>
        <taxon>Pseudomonadota</taxon>
        <taxon>Alphaproteobacteria</taxon>
        <taxon>Rhodobacterales</taxon>
        <taxon>Roseobacteraceae</taxon>
        <taxon>Rubellimicrobium</taxon>
    </lineage>
</organism>
<proteinExistence type="predicted"/>
<dbReference type="HOGENOM" id="CLU_1288079_0_0_5"/>
<name>A0A017HSC8_9RHOB</name>
<comment type="caution">
    <text evidence="2">The sequence shown here is derived from an EMBL/GenBank/DDBJ whole genome shotgun (WGS) entry which is preliminary data.</text>
</comment>
<reference evidence="2 3" key="1">
    <citation type="submission" date="2013-02" db="EMBL/GenBank/DDBJ databases">
        <authorList>
            <person name="Fiebig A."/>
            <person name="Goeker M."/>
            <person name="Klenk H.-P.P."/>
        </authorList>
    </citation>
    <scope>NUCLEOTIDE SEQUENCE [LARGE SCALE GENOMIC DNA]</scope>
    <source>
        <strain evidence="2 3">DSM 19309</strain>
    </source>
</reference>
<gene>
    <name evidence="2" type="ORF">Rumeso_01187</name>
</gene>
<evidence type="ECO:0000313" key="3">
    <source>
        <dbReference type="Proteomes" id="UP000019666"/>
    </source>
</evidence>
<accession>A0A017HSC8</accession>
<evidence type="ECO:0000259" key="1">
    <source>
        <dbReference type="PROSITE" id="PS51781"/>
    </source>
</evidence>
<dbReference type="Gene3D" id="2.30.30.40">
    <property type="entry name" value="SH3 Domains"/>
    <property type="match status" value="1"/>
</dbReference>
<evidence type="ECO:0000313" key="2">
    <source>
        <dbReference type="EMBL" id="EYD77240.1"/>
    </source>
</evidence>
<dbReference type="PROSITE" id="PS51781">
    <property type="entry name" value="SH3B"/>
    <property type="match status" value="1"/>
</dbReference>
<dbReference type="STRING" id="442562.Rumeso_01187"/>
<sequence>MARASAGPQRRGRALPHLALFILGLAGPTLIAASPSWAQTLDVPVVVMEDDGQAAVCATSTVSGLDPNGDNLLAVRSGPGTAYPKIDELHTGGVAFTCDGQGNWVGIYYPDLNGRSGWMHGRYLTRLAGCLRSPREAPRPAPIGRHHRLGPCPSPSAVLAQASCQDIRFAPGASSATLTGEAVTEAPLCFSIEVGEGQRAEAAVEGLNPVVMVA</sequence>
<keyword evidence="3" id="KW-1185">Reference proteome</keyword>
<feature type="domain" description="SH3b" evidence="1">
    <location>
        <begin position="57"/>
        <end position="128"/>
    </location>
</feature>
<dbReference type="EMBL" id="AOSK01000032">
    <property type="protein sequence ID" value="EYD77240.1"/>
    <property type="molecule type" value="Genomic_DNA"/>
</dbReference>
<protein>
    <recommendedName>
        <fullName evidence="1">SH3b domain-containing protein</fullName>
    </recommendedName>
</protein>
<dbReference type="InterPro" id="IPR003646">
    <property type="entry name" value="SH3-like_bac-type"/>
</dbReference>